<organism evidence="6 7">
    <name type="scientific">Triparma verrucosa</name>
    <dbReference type="NCBI Taxonomy" id="1606542"/>
    <lineage>
        <taxon>Eukaryota</taxon>
        <taxon>Sar</taxon>
        <taxon>Stramenopiles</taxon>
        <taxon>Ochrophyta</taxon>
        <taxon>Bolidophyceae</taxon>
        <taxon>Parmales</taxon>
        <taxon>Triparmaceae</taxon>
        <taxon>Triparma</taxon>
    </lineage>
</organism>
<evidence type="ECO:0000313" key="7">
    <source>
        <dbReference type="Proteomes" id="UP001165160"/>
    </source>
</evidence>
<keyword evidence="7" id="KW-1185">Reference proteome</keyword>
<name>A0A9W7BWC4_9STRA</name>
<evidence type="ECO:0000256" key="1">
    <source>
        <dbReference type="ARBA" id="ARBA00013194"/>
    </source>
</evidence>
<sequence length="239" mass="25800">MTSLSLPILCVCLMLGAQLHSASGFGLSLTRPSFLKVLAGSTITQQLQLPPILLSDASDAATAETTKIKITLDNSGDTTPLTATLNRSWSPQGYDHFLDLVKSGYYTNAPIFRVIPGFVAQFGLSTDPSVTAKNSKAIKDDPKGTGPGNQKYTLTFATAGPNTRTTQIFINFGDNIFLDNQGFTPFGKLDEFDVTKIYSGYGEGAPRGKGPDQNALRIKGEEYMSTFPKMTRIKSIEVQ</sequence>
<dbReference type="PANTHER" id="PTHR43246">
    <property type="entry name" value="PEPTIDYL-PROLYL CIS-TRANS ISOMERASE CYP38, CHLOROPLASTIC"/>
    <property type="match status" value="1"/>
</dbReference>
<dbReference type="SUPFAM" id="SSF50891">
    <property type="entry name" value="Cyclophilin-like"/>
    <property type="match status" value="1"/>
</dbReference>
<proteinExistence type="predicted"/>
<evidence type="ECO:0000259" key="5">
    <source>
        <dbReference type="PROSITE" id="PS50072"/>
    </source>
</evidence>
<dbReference type="InterPro" id="IPR002130">
    <property type="entry name" value="Cyclophilin-type_PPIase_dom"/>
</dbReference>
<keyword evidence="2" id="KW-0697">Rotamase</keyword>
<dbReference type="EMBL" id="BRXX01000223">
    <property type="protein sequence ID" value="GMH98711.1"/>
    <property type="molecule type" value="Genomic_DNA"/>
</dbReference>
<accession>A0A9W7BWC4</accession>
<feature type="chain" id="PRO_5040759873" description="peptidylprolyl isomerase" evidence="4">
    <location>
        <begin position="25"/>
        <end position="239"/>
    </location>
</feature>
<dbReference type="InterPro" id="IPR044665">
    <property type="entry name" value="E_coli_cyclophilin_A-like"/>
</dbReference>
<reference evidence="7" key="1">
    <citation type="journal article" date="2023" name="Commun. Biol.">
        <title>Genome analysis of Parmales, the sister group of diatoms, reveals the evolutionary specialization of diatoms from phago-mixotrophs to photoautotrophs.</title>
        <authorList>
            <person name="Ban H."/>
            <person name="Sato S."/>
            <person name="Yoshikawa S."/>
            <person name="Yamada K."/>
            <person name="Nakamura Y."/>
            <person name="Ichinomiya M."/>
            <person name="Sato N."/>
            <person name="Blanc-Mathieu R."/>
            <person name="Endo H."/>
            <person name="Kuwata A."/>
            <person name="Ogata H."/>
        </authorList>
    </citation>
    <scope>NUCLEOTIDE SEQUENCE [LARGE SCALE GENOMIC DNA]</scope>
    <source>
        <strain evidence="7">NIES 3699</strain>
    </source>
</reference>
<dbReference type="EC" id="5.2.1.8" evidence="1"/>
<dbReference type="GO" id="GO:0003755">
    <property type="term" value="F:peptidyl-prolyl cis-trans isomerase activity"/>
    <property type="evidence" value="ECO:0007669"/>
    <property type="project" value="UniProtKB-KW"/>
</dbReference>
<evidence type="ECO:0000313" key="6">
    <source>
        <dbReference type="EMBL" id="GMH98711.1"/>
    </source>
</evidence>
<evidence type="ECO:0000256" key="2">
    <source>
        <dbReference type="ARBA" id="ARBA00023110"/>
    </source>
</evidence>
<protein>
    <recommendedName>
        <fullName evidence="1">peptidylprolyl isomerase</fullName>
        <ecNumber evidence="1">5.2.1.8</ecNumber>
    </recommendedName>
</protein>
<evidence type="ECO:0000256" key="3">
    <source>
        <dbReference type="ARBA" id="ARBA00023235"/>
    </source>
</evidence>
<feature type="signal peptide" evidence="4">
    <location>
        <begin position="1"/>
        <end position="24"/>
    </location>
</feature>
<feature type="domain" description="PPIase cyclophilin-type" evidence="5">
    <location>
        <begin position="81"/>
        <end position="200"/>
    </location>
</feature>
<evidence type="ECO:0000256" key="4">
    <source>
        <dbReference type="SAM" id="SignalP"/>
    </source>
</evidence>
<gene>
    <name evidence="6" type="ORF">TrVE_jg467</name>
</gene>
<dbReference type="AlphaFoldDB" id="A0A9W7BWC4"/>
<keyword evidence="4" id="KW-0732">Signal</keyword>
<dbReference type="Pfam" id="PF00160">
    <property type="entry name" value="Pro_isomerase"/>
    <property type="match status" value="1"/>
</dbReference>
<dbReference type="InterPro" id="IPR029000">
    <property type="entry name" value="Cyclophilin-like_dom_sf"/>
</dbReference>
<comment type="caution">
    <text evidence="6">The sequence shown here is derived from an EMBL/GenBank/DDBJ whole genome shotgun (WGS) entry which is preliminary data.</text>
</comment>
<dbReference type="PROSITE" id="PS50072">
    <property type="entry name" value="CSA_PPIASE_2"/>
    <property type="match status" value="1"/>
</dbReference>
<dbReference type="Gene3D" id="2.40.100.10">
    <property type="entry name" value="Cyclophilin-like"/>
    <property type="match status" value="1"/>
</dbReference>
<dbReference type="Proteomes" id="UP001165160">
    <property type="component" value="Unassembled WGS sequence"/>
</dbReference>
<keyword evidence="3" id="KW-0413">Isomerase</keyword>